<dbReference type="InterPro" id="IPR014906">
    <property type="entry name" value="PRP4-like"/>
</dbReference>
<evidence type="ECO:0000256" key="1">
    <source>
        <dbReference type="ARBA" id="ARBA00022574"/>
    </source>
</evidence>
<sequence>MHPSRRAYVEEHVRLSTQSLSLRDIYTIQRTSNVYTHIQKDEDEDMGISIDQVPTDHDYVLPSISGIAPEKASAIIQQFDKKKRAAAITVPTDDNRVRAKLRELGEPITLFGEEKSDRRDRLRALLAAQLESGDGSRGVGGGVGGGEDVDMADADEEAGGEVEEEFYTEGIPELLSARQHIARFSLERARDRYELQQSESTVQLKEHIKHRKGLKDRLMGYNLFGTQLAGDRPVAIARFSNDSKTIAAGNWDGGIRLLSVPNMDIVRTLRGHTDRVGGISWSPMSGLSEEAASLVSGGAEGDIHLWNMKQDTPVASLLGHGGRVCRVEYHPSGRYIGSASYDTTWRLWDVETTSELLIQEGHSREVFAISFQHDGALVATAGLDAIGRVWDLRTGRTIMILDGHIKEIHGLAFSPNGYQIVSTSGDHTAKVWDVRKVKCISSIGAHSSLVSDVRFFDGGVDTGRVLDDGEIEMGDRGKYLVTGGFDKMVNIYSADDWALVKSLPGHSGNVLSVDVSKDGKFILSSGHDRTCKLWSRDDIEF</sequence>
<feature type="domain" description="Pre-mRNA processing factor 4 (PRP4)-like" evidence="5">
    <location>
        <begin position="92"/>
        <end position="145"/>
    </location>
</feature>
<dbReference type="FunFam" id="2.130.10.10:FF:000411">
    <property type="entry name" value="U4/U6 small nuclear ribonucleoprotein Prp4"/>
    <property type="match status" value="1"/>
</dbReference>
<protein>
    <recommendedName>
        <fullName evidence="5">Pre-mRNA processing factor 4 (PRP4)-like domain-containing protein</fullName>
    </recommendedName>
</protein>
<dbReference type="Gene3D" id="4.10.280.110">
    <property type="entry name" value="Pre-mRNA processing factor 4 domain"/>
    <property type="match status" value="1"/>
</dbReference>
<dbReference type="Proteomes" id="UP000483672">
    <property type="component" value="Unassembled WGS sequence"/>
</dbReference>
<dbReference type="GO" id="GO:0030621">
    <property type="term" value="F:U4 snRNA binding"/>
    <property type="evidence" value="ECO:0007669"/>
    <property type="project" value="TreeGrafter"/>
</dbReference>
<dbReference type="SMART" id="SM00500">
    <property type="entry name" value="SFM"/>
    <property type="match status" value="1"/>
</dbReference>
<feature type="repeat" description="WD" evidence="3">
    <location>
        <begin position="503"/>
        <end position="541"/>
    </location>
</feature>
<evidence type="ECO:0000313" key="6">
    <source>
        <dbReference type="EMBL" id="KAF3217534.1"/>
    </source>
</evidence>
<dbReference type="PANTHER" id="PTHR19846:SF0">
    <property type="entry name" value="PRE-MRNA PROCESSING FACTOR 4"/>
    <property type="match status" value="1"/>
</dbReference>
<evidence type="ECO:0000256" key="2">
    <source>
        <dbReference type="ARBA" id="ARBA00022737"/>
    </source>
</evidence>
<dbReference type="InterPro" id="IPR015943">
    <property type="entry name" value="WD40/YVTN_repeat-like_dom_sf"/>
</dbReference>
<evidence type="ECO:0000313" key="7">
    <source>
        <dbReference type="Proteomes" id="UP000483672"/>
    </source>
</evidence>
<gene>
    <name evidence="6" type="ORF">TWF191_008510</name>
</gene>
<dbReference type="GO" id="GO:0017070">
    <property type="term" value="F:U6 snRNA binding"/>
    <property type="evidence" value="ECO:0007669"/>
    <property type="project" value="TreeGrafter"/>
</dbReference>
<feature type="repeat" description="WD" evidence="3">
    <location>
        <begin position="359"/>
        <end position="400"/>
    </location>
</feature>
<dbReference type="PROSITE" id="PS50294">
    <property type="entry name" value="WD_REPEATS_REGION"/>
    <property type="match status" value="4"/>
</dbReference>
<comment type="caution">
    <text evidence="6">The sequence shown here is derived from an EMBL/GenBank/DDBJ whole genome shotgun (WGS) entry which is preliminary data.</text>
</comment>
<feature type="repeat" description="WD" evidence="3">
    <location>
        <begin position="269"/>
        <end position="316"/>
    </location>
</feature>
<dbReference type="SUPFAM" id="SSF158230">
    <property type="entry name" value="PRP4-like"/>
    <property type="match status" value="1"/>
</dbReference>
<dbReference type="InterPro" id="IPR001680">
    <property type="entry name" value="WD40_rpt"/>
</dbReference>
<dbReference type="PANTHER" id="PTHR19846">
    <property type="entry name" value="WD40 REPEAT PROTEIN"/>
    <property type="match status" value="1"/>
</dbReference>
<dbReference type="PROSITE" id="PS50082">
    <property type="entry name" value="WD_REPEATS_2"/>
    <property type="match status" value="5"/>
</dbReference>
<dbReference type="InterPro" id="IPR020472">
    <property type="entry name" value="WD40_PAC1"/>
</dbReference>
<dbReference type="SUPFAM" id="SSF50978">
    <property type="entry name" value="WD40 repeat-like"/>
    <property type="match status" value="1"/>
</dbReference>
<keyword evidence="2" id="KW-0677">Repeat</keyword>
<dbReference type="Pfam" id="PF00400">
    <property type="entry name" value="WD40"/>
    <property type="match status" value="5"/>
</dbReference>
<feature type="region of interest" description="Disordered" evidence="4">
    <location>
        <begin position="133"/>
        <end position="163"/>
    </location>
</feature>
<dbReference type="Gene3D" id="2.130.10.10">
    <property type="entry name" value="YVTN repeat-like/Quinoprotein amine dehydrogenase"/>
    <property type="match status" value="3"/>
</dbReference>
<dbReference type="InterPro" id="IPR036285">
    <property type="entry name" value="PRP4-like_sf"/>
</dbReference>
<dbReference type="AlphaFoldDB" id="A0A7C8QKV2"/>
<dbReference type="EMBL" id="WIPF01000058">
    <property type="protein sequence ID" value="KAF3217534.1"/>
    <property type="molecule type" value="Genomic_DNA"/>
</dbReference>
<dbReference type="GO" id="GO:0046540">
    <property type="term" value="C:U4/U6 x U5 tri-snRNP complex"/>
    <property type="evidence" value="ECO:0007669"/>
    <property type="project" value="TreeGrafter"/>
</dbReference>
<organism evidence="6 7">
    <name type="scientific">Orbilia oligospora</name>
    <name type="common">Nematode-trapping fungus</name>
    <name type="synonym">Arthrobotrys oligospora</name>
    <dbReference type="NCBI Taxonomy" id="2813651"/>
    <lineage>
        <taxon>Eukaryota</taxon>
        <taxon>Fungi</taxon>
        <taxon>Dikarya</taxon>
        <taxon>Ascomycota</taxon>
        <taxon>Pezizomycotina</taxon>
        <taxon>Orbiliomycetes</taxon>
        <taxon>Orbiliales</taxon>
        <taxon>Orbiliaceae</taxon>
        <taxon>Orbilia</taxon>
    </lineage>
</organism>
<feature type="compositionally biased region" description="Gly residues" evidence="4">
    <location>
        <begin position="135"/>
        <end position="146"/>
    </location>
</feature>
<feature type="compositionally biased region" description="Acidic residues" evidence="4">
    <location>
        <begin position="147"/>
        <end position="163"/>
    </location>
</feature>
<feature type="repeat" description="WD" evidence="3">
    <location>
        <begin position="317"/>
        <end position="358"/>
    </location>
</feature>
<dbReference type="CDD" id="cd00200">
    <property type="entry name" value="WD40"/>
    <property type="match status" value="1"/>
</dbReference>
<dbReference type="Pfam" id="PF08799">
    <property type="entry name" value="PRP4"/>
    <property type="match status" value="1"/>
</dbReference>
<name>A0A7C8QKV2_ORBOL</name>
<dbReference type="PROSITE" id="PS00678">
    <property type="entry name" value="WD_REPEATS_1"/>
    <property type="match status" value="2"/>
</dbReference>
<feature type="repeat" description="WD" evidence="3">
    <location>
        <begin position="401"/>
        <end position="442"/>
    </location>
</feature>
<dbReference type="PRINTS" id="PR00320">
    <property type="entry name" value="GPROTEINBRPT"/>
</dbReference>
<accession>A0A7C8QKV2</accession>
<reference evidence="6 7" key="1">
    <citation type="submission" date="2019-06" db="EMBL/GenBank/DDBJ databases">
        <authorList>
            <person name="Palmer J.M."/>
        </authorList>
    </citation>
    <scope>NUCLEOTIDE SEQUENCE [LARGE SCALE GENOMIC DNA]</scope>
    <source>
        <strain evidence="6 7">TWF191</strain>
    </source>
</reference>
<evidence type="ECO:0000256" key="4">
    <source>
        <dbReference type="SAM" id="MobiDB-lite"/>
    </source>
</evidence>
<evidence type="ECO:0000259" key="5">
    <source>
        <dbReference type="SMART" id="SM00500"/>
    </source>
</evidence>
<dbReference type="SMART" id="SM00320">
    <property type="entry name" value="WD40"/>
    <property type="match status" value="7"/>
</dbReference>
<dbReference type="GO" id="GO:0000398">
    <property type="term" value="P:mRNA splicing, via spliceosome"/>
    <property type="evidence" value="ECO:0007669"/>
    <property type="project" value="TreeGrafter"/>
</dbReference>
<keyword evidence="1 3" id="KW-0853">WD repeat</keyword>
<proteinExistence type="predicted"/>
<evidence type="ECO:0000256" key="3">
    <source>
        <dbReference type="PROSITE-ProRule" id="PRU00221"/>
    </source>
</evidence>
<dbReference type="InterPro" id="IPR019775">
    <property type="entry name" value="WD40_repeat_CS"/>
</dbReference>
<dbReference type="InterPro" id="IPR036322">
    <property type="entry name" value="WD40_repeat_dom_sf"/>
</dbReference>